<reference evidence="2 3" key="1">
    <citation type="submission" date="2019-06" db="EMBL/GenBank/DDBJ databases">
        <title>Genomic Encyclopedia of Type Strains, Phase IV (KMG-V): Genome sequencing to study the core and pangenomes of soil and plant-associated prokaryotes.</title>
        <authorList>
            <person name="Whitman W."/>
        </authorList>
    </citation>
    <scope>NUCLEOTIDE SEQUENCE [LARGE SCALE GENOMIC DNA]</scope>
    <source>
        <strain evidence="2 3">BR 10355</strain>
    </source>
</reference>
<dbReference type="AlphaFoldDB" id="A0A560LRF3"/>
<gene>
    <name evidence="2" type="ORF">FBZ93_10697</name>
</gene>
<keyword evidence="3" id="KW-1185">Reference proteome</keyword>
<dbReference type="RefSeq" id="WP_146987142.1">
    <property type="nucleotide sequence ID" value="NZ_VITY01000006.1"/>
</dbReference>
<feature type="chain" id="PRO_5021928980" evidence="1">
    <location>
        <begin position="29"/>
        <end position="137"/>
    </location>
</feature>
<keyword evidence="1" id="KW-0732">Signal</keyword>
<dbReference type="OrthoDB" id="8127019at2"/>
<proteinExistence type="predicted"/>
<protein>
    <submittedName>
        <fullName evidence="2">Uncharacterized protein</fullName>
    </submittedName>
</protein>
<name>A0A560LRF3_9BRAD</name>
<evidence type="ECO:0000313" key="3">
    <source>
        <dbReference type="Proteomes" id="UP000321304"/>
    </source>
</evidence>
<dbReference type="Proteomes" id="UP000321304">
    <property type="component" value="Unassembled WGS sequence"/>
</dbReference>
<organism evidence="2 3">
    <name type="scientific">Bradyrhizobium macuxiense</name>
    <dbReference type="NCBI Taxonomy" id="1755647"/>
    <lineage>
        <taxon>Bacteria</taxon>
        <taxon>Pseudomonadati</taxon>
        <taxon>Pseudomonadota</taxon>
        <taxon>Alphaproteobacteria</taxon>
        <taxon>Hyphomicrobiales</taxon>
        <taxon>Nitrobacteraceae</taxon>
        <taxon>Bradyrhizobium</taxon>
    </lineage>
</organism>
<comment type="caution">
    <text evidence="2">The sequence shown here is derived from an EMBL/GenBank/DDBJ whole genome shotgun (WGS) entry which is preliminary data.</text>
</comment>
<feature type="signal peptide" evidence="1">
    <location>
        <begin position="1"/>
        <end position="28"/>
    </location>
</feature>
<evidence type="ECO:0000256" key="1">
    <source>
        <dbReference type="SAM" id="SignalP"/>
    </source>
</evidence>
<evidence type="ECO:0000313" key="2">
    <source>
        <dbReference type="EMBL" id="TWB98138.1"/>
    </source>
</evidence>
<accession>A0A560LRF3</accession>
<sequence length="137" mass="14704">MSFRTSTTLMASLGIAALLLASSTETDARSGTAPRGTFASHHPAFRHHVRVPGIVLPGTSGYYDDALAAAPLAAEVPAPVSNDVRYTYTQDVPWDWAHRYPPAVAPSDRPYVSSCPTETVTVPGRGGDRTINIMRCY</sequence>
<dbReference type="EMBL" id="VITY01000006">
    <property type="protein sequence ID" value="TWB98138.1"/>
    <property type="molecule type" value="Genomic_DNA"/>
</dbReference>